<evidence type="ECO:0008006" key="12">
    <source>
        <dbReference type="Google" id="ProtNLM"/>
    </source>
</evidence>
<protein>
    <recommendedName>
        <fullName evidence="12">Lipoprotein LpqH</fullName>
    </recommendedName>
</protein>
<proteinExistence type="predicted"/>
<evidence type="ECO:0000256" key="2">
    <source>
        <dbReference type="ARBA" id="ARBA00022729"/>
    </source>
</evidence>
<keyword evidence="4" id="KW-0564">Palmitate</keyword>
<feature type="compositionally biased region" description="Low complexity" evidence="6">
    <location>
        <begin position="28"/>
        <end position="43"/>
    </location>
</feature>
<keyword evidence="5" id="KW-0449">Lipoprotein</keyword>
<evidence type="ECO:0000256" key="6">
    <source>
        <dbReference type="SAM" id="MobiDB-lite"/>
    </source>
</evidence>
<gene>
    <name evidence="8" type="ORF">BV510_16330</name>
    <name evidence="9" type="ORF">CRI78_25675</name>
</gene>
<dbReference type="Proteomes" id="UP000191039">
    <property type="component" value="Unassembled WGS sequence"/>
</dbReference>
<sequence length="171" mass="16681">MKRAFVVAVGGAALVIAGLSGCSSDNNSSSATTTEETTVSVTTTVETTTVAESPSVTTGAATTKVTIDGQDQAVEGNVVCATTGGNVNIAIGESMTGIAAVVSEGDAPTVSSVALGNVDGVSLGFTQGAGGEATAEKDGNTYKISGTATGVDMANPTTPLNKPFTIEVTCP</sequence>
<evidence type="ECO:0000256" key="1">
    <source>
        <dbReference type="ARBA" id="ARBA00022475"/>
    </source>
</evidence>
<organism evidence="9 11">
    <name type="scientific">Mycolicibacterium diernhoferi</name>
    <dbReference type="NCBI Taxonomy" id="1801"/>
    <lineage>
        <taxon>Bacteria</taxon>
        <taxon>Bacillati</taxon>
        <taxon>Actinomycetota</taxon>
        <taxon>Actinomycetes</taxon>
        <taxon>Mycobacteriales</taxon>
        <taxon>Mycobacteriaceae</taxon>
        <taxon>Mycolicibacterium</taxon>
    </lineage>
</organism>
<dbReference type="PROSITE" id="PS51257">
    <property type="entry name" value="PROKAR_LIPOPROTEIN"/>
    <property type="match status" value="1"/>
</dbReference>
<feature type="signal peptide" evidence="7">
    <location>
        <begin position="1"/>
        <end position="17"/>
    </location>
</feature>
<name>A0A1Q4HBR2_9MYCO</name>
<evidence type="ECO:0000256" key="3">
    <source>
        <dbReference type="ARBA" id="ARBA00023136"/>
    </source>
</evidence>
<dbReference type="RefSeq" id="WP_073857231.1">
    <property type="nucleotide sequence ID" value="NZ_CP080332.1"/>
</dbReference>
<dbReference type="EMBL" id="PDCR01000047">
    <property type="protein sequence ID" value="PEG51588.1"/>
    <property type="molecule type" value="Genomic_DNA"/>
</dbReference>
<dbReference type="Pfam" id="PF05481">
    <property type="entry name" value="Myco_19_kDa"/>
    <property type="match status" value="1"/>
</dbReference>
<keyword evidence="2 7" id="KW-0732">Signal</keyword>
<reference evidence="9 11" key="2">
    <citation type="submission" date="2017-10" db="EMBL/GenBank/DDBJ databases">
        <title>The new phylogeny of genus Mycobacterium.</title>
        <authorList>
            <person name="Tortoli E."/>
            <person name="Trovato A."/>
            <person name="Cirillo D.M."/>
        </authorList>
    </citation>
    <scope>NUCLEOTIDE SEQUENCE [LARGE SCALE GENOMIC DNA]</scope>
    <source>
        <strain evidence="9 11">IP141170001</strain>
    </source>
</reference>
<feature type="chain" id="PRO_5044564064" description="Lipoprotein LpqH" evidence="7">
    <location>
        <begin position="18"/>
        <end position="171"/>
    </location>
</feature>
<evidence type="ECO:0000256" key="7">
    <source>
        <dbReference type="SAM" id="SignalP"/>
    </source>
</evidence>
<evidence type="ECO:0000313" key="9">
    <source>
        <dbReference type="EMBL" id="PEG51588.1"/>
    </source>
</evidence>
<evidence type="ECO:0000313" key="11">
    <source>
        <dbReference type="Proteomes" id="UP000220340"/>
    </source>
</evidence>
<dbReference type="AlphaFoldDB" id="A0A1Q4HBR2"/>
<dbReference type="Proteomes" id="UP000220340">
    <property type="component" value="Unassembled WGS sequence"/>
</dbReference>
<evidence type="ECO:0000313" key="10">
    <source>
        <dbReference type="Proteomes" id="UP000191039"/>
    </source>
</evidence>
<dbReference type="GO" id="GO:0016020">
    <property type="term" value="C:membrane"/>
    <property type="evidence" value="ECO:0007669"/>
    <property type="project" value="InterPro"/>
</dbReference>
<evidence type="ECO:0000256" key="5">
    <source>
        <dbReference type="ARBA" id="ARBA00023288"/>
    </source>
</evidence>
<dbReference type="OrthoDB" id="4376250at2"/>
<keyword evidence="1" id="KW-1003">Cell membrane</keyword>
<accession>A0A1Q4HBR2</accession>
<dbReference type="InterPro" id="IPR008691">
    <property type="entry name" value="LpqH"/>
</dbReference>
<dbReference type="EMBL" id="MIJD01000170">
    <property type="protein sequence ID" value="OPE53289.1"/>
    <property type="molecule type" value="Genomic_DNA"/>
</dbReference>
<comment type="caution">
    <text evidence="9">The sequence shown here is derived from an EMBL/GenBank/DDBJ whole genome shotgun (WGS) entry which is preliminary data.</text>
</comment>
<keyword evidence="11" id="KW-1185">Reference proteome</keyword>
<reference evidence="8 10" key="1">
    <citation type="submission" date="2016-09" db="EMBL/GenBank/DDBJ databases">
        <title>genome sequences of unsequenced Mycobacteria.</title>
        <authorList>
            <person name="Greninger A.L."/>
            <person name="Jerome K.R."/>
            <person name="Mcnair B."/>
            <person name="Wallis C."/>
            <person name="Fang F."/>
        </authorList>
    </citation>
    <scope>NUCLEOTIDE SEQUENCE [LARGE SCALE GENOMIC DNA]</scope>
    <source>
        <strain evidence="8 10">BM1</strain>
    </source>
</reference>
<keyword evidence="3" id="KW-0472">Membrane</keyword>
<feature type="region of interest" description="Disordered" evidence="6">
    <location>
        <begin position="23"/>
        <end position="43"/>
    </location>
</feature>
<evidence type="ECO:0000313" key="8">
    <source>
        <dbReference type="EMBL" id="OPE53289.1"/>
    </source>
</evidence>
<evidence type="ECO:0000256" key="4">
    <source>
        <dbReference type="ARBA" id="ARBA00023139"/>
    </source>
</evidence>